<gene>
    <name evidence="4" type="ORF">FB465_0936</name>
</gene>
<dbReference type="InterPro" id="IPR027417">
    <property type="entry name" value="P-loop_NTPase"/>
</dbReference>
<dbReference type="EMBL" id="VIVR01000001">
    <property type="protein sequence ID" value="TWE15980.1"/>
    <property type="molecule type" value="Genomic_DNA"/>
</dbReference>
<dbReference type="SUPFAM" id="SSF52540">
    <property type="entry name" value="P-loop containing nucleoside triphosphate hydrolases"/>
    <property type="match status" value="1"/>
</dbReference>
<protein>
    <submittedName>
        <fullName evidence="4">NACHT domain-containing protein</fullName>
    </submittedName>
</protein>
<dbReference type="Gene3D" id="3.40.50.300">
    <property type="entry name" value="P-loop containing nucleotide triphosphate hydrolases"/>
    <property type="match status" value="1"/>
</dbReference>
<dbReference type="RefSeq" id="WP_145787816.1">
    <property type="nucleotide sequence ID" value="NZ_BAAABR010000026.1"/>
</dbReference>
<feature type="transmembrane region" description="Helical" evidence="2">
    <location>
        <begin position="66"/>
        <end position="87"/>
    </location>
</feature>
<keyword evidence="2" id="KW-0812">Transmembrane</keyword>
<feature type="region of interest" description="Disordered" evidence="1">
    <location>
        <begin position="872"/>
        <end position="893"/>
    </location>
</feature>
<dbReference type="AlphaFoldDB" id="A0A561EK56"/>
<feature type="domain" description="NACHT" evidence="3">
    <location>
        <begin position="180"/>
        <end position="333"/>
    </location>
</feature>
<proteinExistence type="predicted"/>
<name>A0A561EK56_9ACTN</name>
<evidence type="ECO:0000313" key="5">
    <source>
        <dbReference type="Proteomes" id="UP000318416"/>
    </source>
</evidence>
<evidence type="ECO:0000256" key="2">
    <source>
        <dbReference type="SAM" id="Phobius"/>
    </source>
</evidence>
<feature type="transmembrane region" description="Helical" evidence="2">
    <location>
        <begin position="107"/>
        <end position="131"/>
    </location>
</feature>
<keyword evidence="5" id="KW-1185">Reference proteome</keyword>
<dbReference type="Proteomes" id="UP000318416">
    <property type="component" value="Unassembled WGS sequence"/>
</dbReference>
<dbReference type="OrthoDB" id="3544511at2"/>
<reference evidence="4 5" key="1">
    <citation type="submission" date="2019-06" db="EMBL/GenBank/DDBJ databases">
        <title>Sequencing the genomes of 1000 actinobacteria strains.</title>
        <authorList>
            <person name="Klenk H.-P."/>
        </authorList>
    </citation>
    <scope>NUCLEOTIDE SEQUENCE [LARGE SCALE GENOMIC DNA]</scope>
    <source>
        <strain evidence="4 5">DSM 41649</strain>
    </source>
</reference>
<sequence length="1131" mass="128170">MSNATRQPGGKVEPRAAPRLVRLRRLAHAIARRIRRFVRVAHLRLVARRKVVRGGFPFSWYTVRKYLEMLPALIFLIFIGYSVYSIVEGRKGVIERRCSDAGGACGVVLGFVSPFLSLALATTAFLLYRYWKIRRPIVRKAKHRPSELVTTAGKGVEQVVGRRELCTVISHVLRDRRNRRPCLLVGSVGAGKTAVLVQLTQMLAENGRVPIPVRLRDVGTDGAKLDFRELAQQRFYEEADPGGLLSGEQCAKVWRQLCSDGRAVVLADGLEEALTSDDQKRDRDNAIRRAIQRAERQKLPLVIASRPHAPLEETQASIIDLEPLSEEAALDYLTSDDPDPDSHRLDWIVETAVVSESPLYMQLARQLRRHHLLEHIERGKIWDQLDTRSGDSSTLRLRLLEAWEKALVKGHLREEVALPEDERKKTVETIAILATIGLLQDRLEVGFNELTKPSEELAGPVGVLQKKLSALLDMDLGRCQSLLALYASRGEQLGLVESLGDRIRFPHSIIQAYLGSRYLGEVPDGLDTSLRGDRLGRELLIALVLRSCADERSATDETARKLLKAANRRKDAKALDLYAAALEVDLHAQQFMPDRPVSIHGKIANNLRGSWSDIMSGDRRTLDEARGRLIHRFGEVLREISRLADAKEWPVASGEPAYKQFFKLATQEPSYALRLAIAQEIGAGGDTAFDMLRELFRSERRTEGDDPVEQYKQVMEEHRTLERLHSDATIRPGPDLADRRAQYPSNVQKVEELRREKWREYATRAWLVPMIVGSVGVERRGEAKERLSLWLKHLDPAMSPSGRADLPLSFEIALAQGFKSAANRRRRHPDTNNEAREYLVEQAETMLARARFWFSQLTLIHALCLWELPDHTGRTPPGENRSSGSVRWRHPKADPQDAVERWLRMAGSDRAAVDRRVEDQGRKGERLHPFVARAARLAVLALETGRPEQYIWIDEKGAMENVGSCPGDPQFYRKHNLWIPSSVGWTTLDPRAQQLLADVLLLINLTERNGEPEELDTRLERANRNSLPPCLTKDRRPLQPERTIGMAEVAEPGNTCLRDCPFELCPYPPKGERPRAELREVFCRQQEALLGSHRGWIPVLGRRRAPWQGMTCKELRRFWAAMAVRTHTPRS</sequence>
<organism evidence="4 5">
    <name type="scientific">Kitasatospora atroaurantiaca</name>
    <dbReference type="NCBI Taxonomy" id="285545"/>
    <lineage>
        <taxon>Bacteria</taxon>
        <taxon>Bacillati</taxon>
        <taxon>Actinomycetota</taxon>
        <taxon>Actinomycetes</taxon>
        <taxon>Kitasatosporales</taxon>
        <taxon>Streptomycetaceae</taxon>
        <taxon>Kitasatospora</taxon>
    </lineage>
</organism>
<keyword evidence="2" id="KW-0472">Membrane</keyword>
<comment type="caution">
    <text evidence="4">The sequence shown here is derived from an EMBL/GenBank/DDBJ whole genome shotgun (WGS) entry which is preliminary data.</text>
</comment>
<keyword evidence="2" id="KW-1133">Transmembrane helix</keyword>
<dbReference type="InterPro" id="IPR007111">
    <property type="entry name" value="NACHT_NTPase"/>
</dbReference>
<evidence type="ECO:0000313" key="4">
    <source>
        <dbReference type="EMBL" id="TWE15980.1"/>
    </source>
</evidence>
<dbReference type="Pfam" id="PF05729">
    <property type="entry name" value="NACHT"/>
    <property type="match status" value="1"/>
</dbReference>
<accession>A0A561EK56</accession>
<evidence type="ECO:0000256" key="1">
    <source>
        <dbReference type="SAM" id="MobiDB-lite"/>
    </source>
</evidence>
<evidence type="ECO:0000259" key="3">
    <source>
        <dbReference type="Pfam" id="PF05729"/>
    </source>
</evidence>